<comment type="caution">
    <text evidence="1">The sequence shown here is derived from an EMBL/GenBank/DDBJ whole genome shotgun (WGS) entry which is preliminary data.</text>
</comment>
<evidence type="ECO:0000313" key="2">
    <source>
        <dbReference type="Proteomes" id="UP001163046"/>
    </source>
</evidence>
<keyword evidence="2" id="KW-1185">Reference proteome</keyword>
<dbReference type="SUPFAM" id="SSF52540">
    <property type="entry name" value="P-loop containing nucleoside triphosphate hydrolases"/>
    <property type="match status" value="1"/>
</dbReference>
<gene>
    <name evidence="1" type="ORF">OS493_028761</name>
</gene>
<organism evidence="1 2">
    <name type="scientific">Desmophyllum pertusum</name>
    <dbReference type="NCBI Taxonomy" id="174260"/>
    <lineage>
        <taxon>Eukaryota</taxon>
        <taxon>Metazoa</taxon>
        <taxon>Cnidaria</taxon>
        <taxon>Anthozoa</taxon>
        <taxon>Hexacorallia</taxon>
        <taxon>Scleractinia</taxon>
        <taxon>Caryophylliina</taxon>
        <taxon>Caryophylliidae</taxon>
        <taxon>Desmophyllum</taxon>
    </lineage>
</organism>
<accession>A0A9W9YCI5</accession>
<dbReference type="OrthoDB" id="25620at2759"/>
<protein>
    <submittedName>
        <fullName evidence="1">Uncharacterized protein</fullName>
    </submittedName>
</protein>
<name>A0A9W9YCI5_9CNID</name>
<dbReference type="EMBL" id="MU827805">
    <property type="protein sequence ID" value="KAJ7326038.1"/>
    <property type="molecule type" value="Genomic_DNA"/>
</dbReference>
<dbReference type="AlphaFoldDB" id="A0A9W9YCI5"/>
<proteinExistence type="predicted"/>
<dbReference type="Gene3D" id="3.40.50.300">
    <property type="entry name" value="P-loop containing nucleotide triphosphate hydrolases"/>
    <property type="match status" value="1"/>
</dbReference>
<reference evidence="1" key="1">
    <citation type="submission" date="2023-01" db="EMBL/GenBank/DDBJ databases">
        <title>Genome assembly of the deep-sea coral Lophelia pertusa.</title>
        <authorList>
            <person name="Herrera S."/>
            <person name="Cordes E."/>
        </authorList>
    </citation>
    <scope>NUCLEOTIDE SEQUENCE</scope>
    <source>
        <strain evidence="1">USNM1676648</strain>
        <tissue evidence="1">Polyp</tissue>
    </source>
</reference>
<dbReference type="Proteomes" id="UP001163046">
    <property type="component" value="Unassembled WGS sequence"/>
</dbReference>
<evidence type="ECO:0000313" key="1">
    <source>
        <dbReference type="EMBL" id="KAJ7326038.1"/>
    </source>
</evidence>
<sequence>MHTSNMASCTEQREDEISMLCNKLLGYKIGEYMEKFHDALEGEMEGCCVNIPLFGMTGSGKSALINTIFQALDLESQPAVIQSAGKEGTKIWRVMLCPVAKSR</sequence>
<dbReference type="InterPro" id="IPR027417">
    <property type="entry name" value="P-loop_NTPase"/>
</dbReference>